<organism evidence="6 7">
    <name type="scientific">Neocallimastix californiae</name>
    <dbReference type="NCBI Taxonomy" id="1754190"/>
    <lineage>
        <taxon>Eukaryota</taxon>
        <taxon>Fungi</taxon>
        <taxon>Fungi incertae sedis</taxon>
        <taxon>Chytridiomycota</taxon>
        <taxon>Chytridiomycota incertae sedis</taxon>
        <taxon>Neocallimastigomycetes</taxon>
        <taxon>Neocallimastigales</taxon>
        <taxon>Neocallimastigaceae</taxon>
        <taxon>Neocallimastix</taxon>
    </lineage>
</organism>
<evidence type="ECO:0000313" key="7">
    <source>
        <dbReference type="Proteomes" id="UP000193920"/>
    </source>
</evidence>
<comment type="caution">
    <text evidence="6">The sequence shown here is derived from an EMBL/GenBank/DDBJ whole genome shotgun (WGS) entry which is preliminary data.</text>
</comment>
<dbReference type="SUPFAM" id="SSF50249">
    <property type="entry name" value="Nucleic acid-binding proteins"/>
    <property type="match status" value="1"/>
</dbReference>
<dbReference type="GO" id="GO:0016233">
    <property type="term" value="P:telomere capping"/>
    <property type="evidence" value="ECO:0007669"/>
    <property type="project" value="TreeGrafter"/>
</dbReference>
<evidence type="ECO:0000313" key="6">
    <source>
        <dbReference type="EMBL" id="ORY33345.1"/>
    </source>
</evidence>
<evidence type="ECO:0000259" key="5">
    <source>
        <dbReference type="Pfam" id="PF02765"/>
    </source>
</evidence>
<dbReference type="GO" id="GO:0032210">
    <property type="term" value="P:regulation of telomere maintenance via telomerase"/>
    <property type="evidence" value="ECO:0007669"/>
    <property type="project" value="TreeGrafter"/>
</dbReference>
<dbReference type="OrthoDB" id="2101915at2759"/>
<keyword evidence="7" id="KW-1185">Reference proteome</keyword>
<dbReference type="GO" id="GO:0010521">
    <property type="term" value="F:telomerase inhibitor activity"/>
    <property type="evidence" value="ECO:0007669"/>
    <property type="project" value="TreeGrafter"/>
</dbReference>
<comment type="subcellular location">
    <subcellularLocation>
        <location evidence="1">Chromosome</location>
        <location evidence="1">Telomere</location>
    </subcellularLocation>
</comment>
<dbReference type="Pfam" id="PF02765">
    <property type="entry name" value="POT1"/>
    <property type="match status" value="1"/>
</dbReference>
<gene>
    <name evidence="6" type="ORF">LY90DRAFT_512095</name>
</gene>
<accession>A0A1Y2BGX3</accession>
<dbReference type="InterPro" id="IPR028389">
    <property type="entry name" value="POT1"/>
</dbReference>
<evidence type="ECO:0000256" key="4">
    <source>
        <dbReference type="ARBA" id="ARBA00023125"/>
    </source>
</evidence>
<protein>
    <recommendedName>
        <fullName evidence="5">Telomeric single stranded DNA binding POT1/Cdc13 domain-containing protein</fullName>
    </recommendedName>
</protein>
<dbReference type="GO" id="GO:0000783">
    <property type="term" value="C:nuclear telomere cap complex"/>
    <property type="evidence" value="ECO:0007669"/>
    <property type="project" value="TreeGrafter"/>
</dbReference>
<evidence type="ECO:0000256" key="3">
    <source>
        <dbReference type="ARBA" id="ARBA00022895"/>
    </source>
</evidence>
<dbReference type="InterPro" id="IPR011564">
    <property type="entry name" value="Telomer_end-bd_POT1/Cdc13"/>
</dbReference>
<evidence type="ECO:0000256" key="1">
    <source>
        <dbReference type="ARBA" id="ARBA00004574"/>
    </source>
</evidence>
<dbReference type="InterPro" id="IPR012340">
    <property type="entry name" value="NA-bd_OB-fold"/>
</dbReference>
<evidence type="ECO:0000256" key="2">
    <source>
        <dbReference type="ARBA" id="ARBA00022454"/>
    </source>
</evidence>
<keyword evidence="4" id="KW-0238">DNA-binding</keyword>
<dbReference type="Proteomes" id="UP000193920">
    <property type="component" value="Unassembled WGS sequence"/>
</dbReference>
<feature type="domain" description="Telomeric single stranded DNA binding POT1/Cdc13" evidence="5">
    <location>
        <begin position="7"/>
        <end position="84"/>
    </location>
</feature>
<proteinExistence type="predicted"/>
<dbReference type="AlphaFoldDB" id="A0A1Y2BGX3"/>
<dbReference type="Gene3D" id="2.40.50.140">
    <property type="entry name" value="Nucleic acid-binding proteins"/>
    <property type="match status" value="2"/>
</dbReference>
<sequence>MLIQDIKKLTQLIPGQYATCFGIISDYSNPKSSRRTDFYQIVSLMDPYSNFKVTKLLIFHPDYNSFPNIQEIGEIILCKNVKNKYDFEEAIVDEYRDWWRRNEINITNNFNFKKSSYKLNVSQIKKDSKYFDIYGQLVRILYSSSNYTTVLITDYTENELLE</sequence>
<dbReference type="EMBL" id="MCOG01000160">
    <property type="protein sequence ID" value="ORY33345.1"/>
    <property type="molecule type" value="Genomic_DNA"/>
</dbReference>
<dbReference type="PANTHER" id="PTHR14513:SF0">
    <property type="entry name" value="PROTECTION OF TELOMERES PROTEIN 1"/>
    <property type="match status" value="1"/>
</dbReference>
<dbReference type="GO" id="GO:0098505">
    <property type="term" value="F:G-rich strand telomeric DNA binding"/>
    <property type="evidence" value="ECO:0007669"/>
    <property type="project" value="TreeGrafter"/>
</dbReference>
<dbReference type="PANTHER" id="PTHR14513">
    <property type="entry name" value="PROTECTION OF TELOMERES 1"/>
    <property type="match status" value="1"/>
</dbReference>
<keyword evidence="2" id="KW-0158">Chromosome</keyword>
<reference evidence="6 7" key="1">
    <citation type="submission" date="2016-08" db="EMBL/GenBank/DDBJ databases">
        <title>A Parts List for Fungal Cellulosomes Revealed by Comparative Genomics.</title>
        <authorList>
            <consortium name="DOE Joint Genome Institute"/>
            <person name="Haitjema C.H."/>
            <person name="Gilmore S.P."/>
            <person name="Henske J.K."/>
            <person name="Solomon K.V."/>
            <person name="De Groot R."/>
            <person name="Kuo A."/>
            <person name="Mondo S.J."/>
            <person name="Salamov A.A."/>
            <person name="Labutti K."/>
            <person name="Zhao Z."/>
            <person name="Chiniquy J."/>
            <person name="Barry K."/>
            <person name="Brewer H.M."/>
            <person name="Purvine S.O."/>
            <person name="Wright A.T."/>
            <person name="Boxma B."/>
            <person name="Van Alen T."/>
            <person name="Hackstein J.H."/>
            <person name="Baker S.E."/>
            <person name="Grigoriev I.V."/>
            <person name="O'Malley M.A."/>
        </authorList>
    </citation>
    <scope>NUCLEOTIDE SEQUENCE [LARGE SCALE GENOMIC DNA]</scope>
    <source>
        <strain evidence="6 7">G1</strain>
    </source>
</reference>
<keyword evidence="3" id="KW-0779">Telomere</keyword>
<name>A0A1Y2BGX3_9FUNG</name>